<dbReference type="OrthoDB" id="449052at2759"/>
<proteinExistence type="inferred from homology"/>
<dbReference type="PANTHER" id="PTHR13780:SF99">
    <property type="entry name" value="CBS DOMAIN-CONTAINING PROTEIN"/>
    <property type="match status" value="1"/>
</dbReference>
<dbReference type="WBParaSite" id="HCON_00186350-00001">
    <property type="protein sequence ID" value="HCON_00186350-00001"/>
    <property type="gene ID" value="HCON_00186350"/>
</dbReference>
<keyword evidence="2" id="KW-0677">Repeat</keyword>
<dbReference type="InterPro" id="IPR050511">
    <property type="entry name" value="AMPK_gamma/SDS23_families"/>
</dbReference>
<keyword evidence="7" id="KW-1185">Reference proteome</keyword>
<comment type="subunit">
    <text evidence="4">AMPK is a heterotrimer of an alpha catalytic subunit (PRKAA1 or PRKAA2), a beta (PRKAB1 or PRKAB2) and a gamma non-catalytic subunits (PRKAG1, PRKAG2 or PRKAG3). Interacts with FNIP1 and FNIP2.</text>
</comment>
<dbReference type="GO" id="GO:0019887">
    <property type="term" value="F:protein kinase regulator activity"/>
    <property type="evidence" value="ECO:0007669"/>
    <property type="project" value="TreeGrafter"/>
</dbReference>
<evidence type="ECO:0000313" key="8">
    <source>
        <dbReference type="WBParaSite" id="HCON_00186350-00001"/>
    </source>
</evidence>
<dbReference type="Gene3D" id="3.10.580.10">
    <property type="entry name" value="CBS-domain"/>
    <property type="match status" value="2"/>
</dbReference>
<dbReference type="GO" id="GO:0005634">
    <property type="term" value="C:nucleus"/>
    <property type="evidence" value="ECO:0007669"/>
    <property type="project" value="TreeGrafter"/>
</dbReference>
<dbReference type="Proteomes" id="UP000025227">
    <property type="component" value="Unplaced"/>
</dbReference>
<dbReference type="PROSITE" id="PS51371">
    <property type="entry name" value="CBS"/>
    <property type="match status" value="2"/>
</dbReference>
<organism evidence="7 8">
    <name type="scientific">Haemonchus contortus</name>
    <name type="common">Barber pole worm</name>
    <dbReference type="NCBI Taxonomy" id="6289"/>
    <lineage>
        <taxon>Eukaryota</taxon>
        <taxon>Metazoa</taxon>
        <taxon>Ecdysozoa</taxon>
        <taxon>Nematoda</taxon>
        <taxon>Chromadorea</taxon>
        <taxon>Rhabditida</taxon>
        <taxon>Rhabditina</taxon>
        <taxon>Rhabditomorpha</taxon>
        <taxon>Strongyloidea</taxon>
        <taxon>Trichostrongylidae</taxon>
        <taxon>Haemonchus</taxon>
    </lineage>
</organism>
<dbReference type="InterPro" id="IPR000644">
    <property type="entry name" value="CBS_dom"/>
</dbReference>
<sequence>MNGTCRKLPRNKATTFVIDPIPKAIFDLHHTIVFSKQTAPADGIRAIRKEGRDAIGEISVAKYPQDELFDDESDEERASSCQMYKTISSVIVDDPDLVYTHFLQLSQCYESMSTNNKVVVFTDDLSVRKAFYGLLYNSTRTGLIADSKTMQVMGVLSITDFTMMLMMLWKFRENIEEMKGKPLTYDEFKGMDIANMKISRWKELLRRKGMQRDFISINSNQSIFHAVELLTKHRIHRLPVLDRRTGDCVFILTHRRILHYLWKHCSCLSRPDYMYEKVSDLKVGTYTGIHYATQEMRLLDVLDMIIDNSISGVPIVDESTMKIVDVYTRFDAVAAAFSRTIDMSITVEEAIRQRRKICGDRDGVVTAPEDVKVLDLVETFVEKNVQRVFLVDDCFRLKALVSLTDLIVYMVLRPAVALQSTKLS</sequence>
<evidence type="ECO:0000313" key="7">
    <source>
        <dbReference type="Proteomes" id="UP000025227"/>
    </source>
</evidence>
<protein>
    <submittedName>
        <fullName evidence="8">5'-AMP-activated protein kinase subunit gamma-1-like</fullName>
    </submittedName>
</protein>
<name>A0A7I5EET0_HAECO</name>
<comment type="similarity">
    <text evidence="1">Belongs to the 5'-AMP-activated protein kinase gamma subunit family.</text>
</comment>
<dbReference type="OMA" id="DFIMVLM"/>
<dbReference type="InterPro" id="IPR046342">
    <property type="entry name" value="CBS_dom_sf"/>
</dbReference>
<dbReference type="GO" id="GO:0019901">
    <property type="term" value="F:protein kinase binding"/>
    <property type="evidence" value="ECO:0007669"/>
    <property type="project" value="TreeGrafter"/>
</dbReference>
<evidence type="ECO:0000256" key="3">
    <source>
        <dbReference type="ARBA" id="ARBA00023122"/>
    </source>
</evidence>
<reference evidence="8" key="1">
    <citation type="submission" date="2020-12" db="UniProtKB">
        <authorList>
            <consortium name="WormBaseParasite"/>
        </authorList>
    </citation>
    <scope>IDENTIFICATION</scope>
    <source>
        <strain evidence="8">MHco3</strain>
    </source>
</reference>
<evidence type="ECO:0000256" key="5">
    <source>
        <dbReference type="PROSITE-ProRule" id="PRU00703"/>
    </source>
</evidence>
<dbReference type="AlphaFoldDB" id="A0A7I5EET0"/>
<accession>A0A7I5EET0</accession>
<dbReference type="SMART" id="SM00116">
    <property type="entry name" value="CBS"/>
    <property type="match status" value="3"/>
</dbReference>
<feature type="domain" description="CBS" evidence="6">
    <location>
        <begin position="210"/>
        <end position="268"/>
    </location>
</feature>
<dbReference type="SUPFAM" id="SSF54631">
    <property type="entry name" value="CBS-domain pair"/>
    <property type="match status" value="2"/>
</dbReference>
<evidence type="ECO:0000256" key="4">
    <source>
        <dbReference type="ARBA" id="ARBA00025878"/>
    </source>
</evidence>
<dbReference type="Pfam" id="PF00571">
    <property type="entry name" value="CBS"/>
    <property type="match status" value="3"/>
</dbReference>
<keyword evidence="3 5" id="KW-0129">CBS domain</keyword>
<dbReference type="GO" id="GO:0016208">
    <property type="term" value="F:AMP binding"/>
    <property type="evidence" value="ECO:0007669"/>
    <property type="project" value="TreeGrafter"/>
</dbReference>
<feature type="domain" description="CBS" evidence="6">
    <location>
        <begin position="359"/>
        <end position="418"/>
    </location>
</feature>
<evidence type="ECO:0000259" key="6">
    <source>
        <dbReference type="PROSITE" id="PS51371"/>
    </source>
</evidence>
<evidence type="ECO:0000256" key="1">
    <source>
        <dbReference type="ARBA" id="ARBA00006750"/>
    </source>
</evidence>
<dbReference type="GO" id="GO:0005737">
    <property type="term" value="C:cytoplasm"/>
    <property type="evidence" value="ECO:0007669"/>
    <property type="project" value="TreeGrafter"/>
</dbReference>
<evidence type="ECO:0000256" key="2">
    <source>
        <dbReference type="ARBA" id="ARBA00022737"/>
    </source>
</evidence>
<dbReference type="GO" id="GO:0031588">
    <property type="term" value="C:nucleotide-activated protein kinase complex"/>
    <property type="evidence" value="ECO:0007669"/>
    <property type="project" value="TreeGrafter"/>
</dbReference>
<dbReference type="PANTHER" id="PTHR13780">
    <property type="entry name" value="AMP-ACTIVATED PROTEIN KINASE, GAMMA REGULATORY SUBUNIT"/>
    <property type="match status" value="1"/>
</dbReference>